<gene>
    <name evidence="2" type="ORF">PGLA2088_LOCUS28237</name>
</gene>
<feature type="region of interest" description="Disordered" evidence="1">
    <location>
        <begin position="1"/>
        <end position="52"/>
    </location>
</feature>
<dbReference type="EMBL" id="CAJNNW010027787">
    <property type="protein sequence ID" value="CAE8693129.1"/>
    <property type="molecule type" value="Genomic_DNA"/>
</dbReference>
<comment type="caution">
    <text evidence="2">The sequence shown here is derived from an EMBL/GenBank/DDBJ whole genome shotgun (WGS) entry which is preliminary data.</text>
</comment>
<accession>A0A813K7L8</accession>
<proteinExistence type="predicted"/>
<feature type="non-terminal residue" evidence="2">
    <location>
        <position position="457"/>
    </location>
</feature>
<sequence>STKHGLPRQTAEARQRSRGKALSLVEQQSAVRPRLQAAPAPTRGAPDGLARRGLDAISLSDRPFRGASLPPAPFGKSAKEAESKSSLWHLLGRAEARREYQSEDLKGEESLFGKVEVSKALVLAADLGSALQPHAWSALVSEVFRLAEAGQLDGQALSVASQSLFRMRQTSFSPCKHGASTAAVRLIVEATLARKDSLSMRDLASVSGWLARLGQTASAEPSLRSRIAELIVAAAEQLPMRQAARKSVSGRDVGTLCEATKLLGLRSEVFLDYVGMLLRADWDMMWPPRSLVCAASCLAHFGHRDKRAWRALGHRVERELPVILPSALCEILESFSLARVRSESLEAGAAKAIAAAAANLGASDLTRMCRILSGLEEESWYGGAAEHEALLSSALTRALPRRAADIGSSGLRAVLDVLARWADAPSPVQVSGPLLEGALQSVFSALARHAAAFGPQE</sequence>
<dbReference type="AlphaFoldDB" id="A0A813K7L8"/>
<protein>
    <submittedName>
        <fullName evidence="2">Uncharacterized protein</fullName>
    </submittedName>
</protein>
<evidence type="ECO:0000313" key="2">
    <source>
        <dbReference type="EMBL" id="CAE8693129.1"/>
    </source>
</evidence>
<organism evidence="2 3">
    <name type="scientific">Polarella glacialis</name>
    <name type="common">Dinoflagellate</name>
    <dbReference type="NCBI Taxonomy" id="89957"/>
    <lineage>
        <taxon>Eukaryota</taxon>
        <taxon>Sar</taxon>
        <taxon>Alveolata</taxon>
        <taxon>Dinophyceae</taxon>
        <taxon>Suessiales</taxon>
        <taxon>Suessiaceae</taxon>
        <taxon>Polarella</taxon>
    </lineage>
</organism>
<feature type="non-terminal residue" evidence="2">
    <location>
        <position position="1"/>
    </location>
</feature>
<name>A0A813K7L8_POLGL</name>
<dbReference type="Proteomes" id="UP000626109">
    <property type="component" value="Unassembled WGS sequence"/>
</dbReference>
<reference evidence="2" key="1">
    <citation type="submission" date="2021-02" db="EMBL/GenBank/DDBJ databases">
        <authorList>
            <person name="Dougan E. K."/>
            <person name="Rhodes N."/>
            <person name="Thang M."/>
            <person name="Chan C."/>
        </authorList>
    </citation>
    <scope>NUCLEOTIDE SEQUENCE</scope>
</reference>
<evidence type="ECO:0000256" key="1">
    <source>
        <dbReference type="SAM" id="MobiDB-lite"/>
    </source>
</evidence>
<evidence type="ECO:0000313" key="3">
    <source>
        <dbReference type="Proteomes" id="UP000626109"/>
    </source>
</evidence>